<evidence type="ECO:0000256" key="1">
    <source>
        <dbReference type="SAM" id="SignalP"/>
    </source>
</evidence>
<dbReference type="RefSeq" id="XP_013320502.1">
    <property type="nucleotide sequence ID" value="XM_013465048.1"/>
</dbReference>
<feature type="chain" id="PRO_5002241482" evidence="1">
    <location>
        <begin position="27"/>
        <end position="252"/>
    </location>
</feature>
<dbReference type="HOGENOM" id="CLU_081628_0_0_1"/>
<evidence type="ECO:0000313" key="2">
    <source>
        <dbReference type="EMBL" id="KIW59918.1"/>
    </source>
</evidence>
<evidence type="ECO:0000313" key="3">
    <source>
        <dbReference type="Proteomes" id="UP000054342"/>
    </source>
</evidence>
<gene>
    <name evidence="2" type="ORF">PV05_00177</name>
</gene>
<dbReference type="AlphaFoldDB" id="A0A0D2EVZ7"/>
<keyword evidence="3" id="KW-1185">Reference proteome</keyword>
<name>A0A0D2EVZ7_9EURO</name>
<proteinExistence type="predicted"/>
<sequence>MKTLPSHKVLVMIFWWLAVFSLVCQASIVAQNATLLQRRQCVKDPATGQWDCDFNLPTMLEIVDRYRDTNDGGGAEAHRPVWFYTNLDLDTNNVASIALCRGWMLSNQLDGYYLMSGISLEWYHEQSDFIWEYRDRFRLAAAGQDPQDIFGICMFEALAISALHPEAYVFTKEAPETWRIGSMWEVVEFPALTSNPNIQRIYRVDPRPGHCNQRRLIWDRRINPELQTIKTCPVLQPVQMPEPAAPQSQSTS</sequence>
<dbReference type="OrthoDB" id="4119985at2759"/>
<feature type="signal peptide" evidence="1">
    <location>
        <begin position="1"/>
        <end position="26"/>
    </location>
</feature>
<dbReference type="EMBL" id="KN847317">
    <property type="protein sequence ID" value="KIW59918.1"/>
    <property type="molecule type" value="Genomic_DNA"/>
</dbReference>
<keyword evidence="1" id="KW-0732">Signal</keyword>
<organism evidence="2 3">
    <name type="scientific">Exophiala xenobiotica</name>
    <dbReference type="NCBI Taxonomy" id="348802"/>
    <lineage>
        <taxon>Eukaryota</taxon>
        <taxon>Fungi</taxon>
        <taxon>Dikarya</taxon>
        <taxon>Ascomycota</taxon>
        <taxon>Pezizomycotina</taxon>
        <taxon>Eurotiomycetes</taxon>
        <taxon>Chaetothyriomycetidae</taxon>
        <taxon>Chaetothyriales</taxon>
        <taxon>Herpotrichiellaceae</taxon>
        <taxon>Exophiala</taxon>
    </lineage>
</organism>
<reference evidence="2 3" key="1">
    <citation type="submission" date="2015-01" db="EMBL/GenBank/DDBJ databases">
        <title>The Genome Sequence of Exophiala xenobiotica CBS118157.</title>
        <authorList>
            <consortium name="The Broad Institute Genomics Platform"/>
            <person name="Cuomo C."/>
            <person name="de Hoog S."/>
            <person name="Gorbushina A."/>
            <person name="Stielow B."/>
            <person name="Teixiera M."/>
            <person name="Abouelleil A."/>
            <person name="Chapman S.B."/>
            <person name="Priest M."/>
            <person name="Young S.K."/>
            <person name="Wortman J."/>
            <person name="Nusbaum C."/>
            <person name="Birren B."/>
        </authorList>
    </citation>
    <scope>NUCLEOTIDE SEQUENCE [LARGE SCALE GENOMIC DNA]</scope>
    <source>
        <strain evidence="2 3">CBS 118157</strain>
    </source>
</reference>
<dbReference type="Proteomes" id="UP000054342">
    <property type="component" value="Unassembled WGS sequence"/>
</dbReference>
<protein>
    <submittedName>
        <fullName evidence="2">Uncharacterized protein</fullName>
    </submittedName>
</protein>
<dbReference type="GeneID" id="25322085"/>
<accession>A0A0D2EVZ7</accession>